<dbReference type="KEGG" id="cci:CC1G_12082"/>
<dbReference type="GO" id="GO:0008270">
    <property type="term" value="F:zinc ion binding"/>
    <property type="evidence" value="ECO:0007669"/>
    <property type="project" value="UniProtKB-KW"/>
</dbReference>
<dbReference type="InterPro" id="IPR036236">
    <property type="entry name" value="Znf_C2H2_sf"/>
</dbReference>
<dbReference type="Pfam" id="PF12171">
    <property type="entry name" value="zf-C2H2_jaz"/>
    <property type="match status" value="1"/>
</dbReference>
<evidence type="ECO:0000256" key="6">
    <source>
        <dbReference type="ARBA" id="ARBA00023125"/>
    </source>
</evidence>
<feature type="domain" description="C2H2-type" evidence="10">
    <location>
        <begin position="120"/>
        <end position="149"/>
    </location>
</feature>
<dbReference type="InterPro" id="IPR013087">
    <property type="entry name" value="Znf_C2H2_type"/>
</dbReference>
<dbReference type="RefSeq" id="XP_001828352.2">
    <property type="nucleotide sequence ID" value="XM_001828300.2"/>
</dbReference>
<feature type="domain" description="C2H2-type" evidence="10">
    <location>
        <begin position="3"/>
        <end position="32"/>
    </location>
</feature>
<dbReference type="AlphaFoldDB" id="A8N0F1"/>
<reference evidence="11 12" key="1">
    <citation type="journal article" date="2010" name="Proc. Natl. Acad. Sci. U.S.A.">
        <title>Insights into evolution of multicellular fungi from the assembled chromosomes of the mushroom Coprinopsis cinerea (Coprinus cinereus).</title>
        <authorList>
            <person name="Stajich J.E."/>
            <person name="Wilke S.K."/>
            <person name="Ahren D."/>
            <person name="Au C.H."/>
            <person name="Birren B.W."/>
            <person name="Borodovsky M."/>
            <person name="Burns C."/>
            <person name="Canback B."/>
            <person name="Casselton L.A."/>
            <person name="Cheng C.K."/>
            <person name="Deng J."/>
            <person name="Dietrich F.S."/>
            <person name="Fargo D.C."/>
            <person name="Farman M.L."/>
            <person name="Gathman A.C."/>
            <person name="Goldberg J."/>
            <person name="Guigo R."/>
            <person name="Hoegger P.J."/>
            <person name="Hooker J.B."/>
            <person name="Huggins A."/>
            <person name="James T.Y."/>
            <person name="Kamada T."/>
            <person name="Kilaru S."/>
            <person name="Kodira C."/>
            <person name="Kues U."/>
            <person name="Kupfer D."/>
            <person name="Kwan H.S."/>
            <person name="Lomsadze A."/>
            <person name="Li W."/>
            <person name="Lilly W.W."/>
            <person name="Ma L.J."/>
            <person name="Mackey A.J."/>
            <person name="Manning G."/>
            <person name="Martin F."/>
            <person name="Muraguchi H."/>
            <person name="Natvig D.O."/>
            <person name="Palmerini H."/>
            <person name="Ramesh M.A."/>
            <person name="Rehmeyer C.J."/>
            <person name="Roe B.A."/>
            <person name="Shenoy N."/>
            <person name="Stanke M."/>
            <person name="Ter-Hovhannisyan V."/>
            <person name="Tunlid A."/>
            <person name="Velagapudi R."/>
            <person name="Vision T.J."/>
            <person name="Zeng Q."/>
            <person name="Zolan M.E."/>
            <person name="Pukkila P.J."/>
        </authorList>
    </citation>
    <scope>NUCLEOTIDE SEQUENCE [LARGE SCALE GENOMIC DNA]</scope>
    <source>
        <strain evidence="12">Okayama-7 / 130 / ATCC MYA-4618 / FGSC 9003</strain>
    </source>
</reference>
<dbReference type="InParanoid" id="A8N0F1"/>
<dbReference type="HOGENOM" id="CLU_033740_0_0_1"/>
<comment type="subcellular location">
    <subcellularLocation>
        <location evidence="1">Nucleus</location>
    </subcellularLocation>
</comment>
<dbReference type="PANTHER" id="PTHR24404:SF114">
    <property type="entry name" value="KLUMPFUSS, ISOFORM B-RELATED"/>
    <property type="match status" value="1"/>
</dbReference>
<dbReference type="GO" id="GO:0005634">
    <property type="term" value="C:nucleus"/>
    <property type="evidence" value="ECO:0007669"/>
    <property type="project" value="UniProtKB-SubCell"/>
</dbReference>
<feature type="compositionally biased region" description="Acidic residues" evidence="9">
    <location>
        <begin position="204"/>
        <end position="214"/>
    </location>
</feature>
<evidence type="ECO:0000259" key="10">
    <source>
        <dbReference type="PROSITE" id="PS50157"/>
    </source>
</evidence>
<dbReference type="GO" id="GO:0003700">
    <property type="term" value="F:DNA-binding transcription factor activity"/>
    <property type="evidence" value="ECO:0007669"/>
    <property type="project" value="TreeGrafter"/>
</dbReference>
<dbReference type="Pfam" id="PF13912">
    <property type="entry name" value="zf-C2H2_6"/>
    <property type="match status" value="1"/>
</dbReference>
<keyword evidence="2" id="KW-0479">Metal-binding</keyword>
<feature type="domain" description="C2H2-type" evidence="10">
    <location>
        <begin position="35"/>
        <end position="65"/>
    </location>
</feature>
<dbReference type="GO" id="GO:0006357">
    <property type="term" value="P:regulation of transcription by RNA polymerase II"/>
    <property type="evidence" value="ECO:0007669"/>
    <property type="project" value="TreeGrafter"/>
</dbReference>
<dbReference type="PANTHER" id="PTHR24404">
    <property type="entry name" value="ZINC FINGER PROTEIN"/>
    <property type="match status" value="1"/>
</dbReference>
<evidence type="ECO:0000256" key="7">
    <source>
        <dbReference type="ARBA" id="ARBA00023242"/>
    </source>
</evidence>
<keyword evidence="3" id="KW-0677">Repeat</keyword>
<keyword evidence="7" id="KW-0539">Nucleus</keyword>
<keyword evidence="6" id="KW-0238">DNA-binding</keyword>
<dbReference type="GeneID" id="6004771"/>
<dbReference type="Proteomes" id="UP000001861">
    <property type="component" value="Unassembled WGS sequence"/>
</dbReference>
<dbReference type="InterPro" id="IPR050589">
    <property type="entry name" value="Ikaros_C2H2-ZF"/>
</dbReference>
<keyword evidence="12" id="KW-1185">Reference proteome</keyword>
<dbReference type="VEuPathDB" id="FungiDB:CC1G_12082"/>
<feature type="region of interest" description="Disordered" evidence="9">
    <location>
        <begin position="191"/>
        <end position="214"/>
    </location>
</feature>
<protein>
    <recommendedName>
        <fullName evidence="10">C2H2-type domain-containing protein</fullName>
    </recommendedName>
</protein>
<dbReference type="Pfam" id="PF12874">
    <property type="entry name" value="zf-met"/>
    <property type="match status" value="2"/>
</dbReference>
<comment type="caution">
    <text evidence="11">The sequence shown here is derived from an EMBL/GenBank/DDBJ whole genome shotgun (WGS) entry which is preliminary data.</text>
</comment>
<dbReference type="SMART" id="SM00451">
    <property type="entry name" value="ZnF_U1"/>
    <property type="match status" value="3"/>
</dbReference>
<dbReference type="OrthoDB" id="3038843at2759"/>
<dbReference type="SUPFAM" id="SSF57667">
    <property type="entry name" value="beta-beta-alpha zinc fingers"/>
    <property type="match status" value="2"/>
</dbReference>
<dbReference type="OMA" id="NQHMNAL"/>
<dbReference type="InterPro" id="IPR022755">
    <property type="entry name" value="Znf_C2H2_jaz"/>
</dbReference>
<evidence type="ECO:0000313" key="11">
    <source>
        <dbReference type="EMBL" id="EAU93488.2"/>
    </source>
</evidence>
<dbReference type="Gene3D" id="3.30.160.60">
    <property type="entry name" value="Classic Zinc Finger"/>
    <property type="match status" value="3"/>
</dbReference>
<evidence type="ECO:0000313" key="12">
    <source>
        <dbReference type="Proteomes" id="UP000001861"/>
    </source>
</evidence>
<name>A8N0F1_COPC7</name>
<dbReference type="PROSITE" id="PS50157">
    <property type="entry name" value="ZINC_FINGER_C2H2_2"/>
    <property type="match status" value="4"/>
</dbReference>
<accession>A8N0F1</accession>
<dbReference type="EMBL" id="AACS02000001">
    <property type="protein sequence ID" value="EAU93488.2"/>
    <property type="molecule type" value="Genomic_DNA"/>
</dbReference>
<gene>
    <name evidence="11" type="ORF">CC1G_12082</name>
</gene>
<evidence type="ECO:0000256" key="5">
    <source>
        <dbReference type="ARBA" id="ARBA00022833"/>
    </source>
</evidence>
<feature type="domain" description="C2H2-type" evidence="10">
    <location>
        <begin position="285"/>
        <end position="314"/>
    </location>
</feature>
<keyword evidence="5" id="KW-0862">Zinc</keyword>
<evidence type="ECO:0000256" key="8">
    <source>
        <dbReference type="PROSITE-ProRule" id="PRU00042"/>
    </source>
</evidence>
<dbReference type="eggNOG" id="KOG1721">
    <property type="taxonomic scope" value="Eukaryota"/>
</dbReference>
<evidence type="ECO:0000256" key="9">
    <source>
        <dbReference type="SAM" id="MobiDB-lite"/>
    </source>
</evidence>
<evidence type="ECO:0000256" key="4">
    <source>
        <dbReference type="ARBA" id="ARBA00022771"/>
    </source>
</evidence>
<evidence type="ECO:0000256" key="1">
    <source>
        <dbReference type="ARBA" id="ARBA00004123"/>
    </source>
</evidence>
<evidence type="ECO:0000256" key="3">
    <source>
        <dbReference type="ARBA" id="ARBA00022737"/>
    </source>
</evidence>
<dbReference type="InterPro" id="IPR003604">
    <property type="entry name" value="Matrin/U1-like-C_Znf_C2H2"/>
</dbReference>
<dbReference type="GO" id="GO:0000978">
    <property type="term" value="F:RNA polymerase II cis-regulatory region sequence-specific DNA binding"/>
    <property type="evidence" value="ECO:0007669"/>
    <property type="project" value="TreeGrafter"/>
</dbReference>
<dbReference type="SMART" id="SM00355">
    <property type="entry name" value="ZnF_C2H2"/>
    <property type="match status" value="6"/>
</dbReference>
<organism evidence="11 12">
    <name type="scientific">Coprinopsis cinerea (strain Okayama-7 / 130 / ATCC MYA-4618 / FGSC 9003)</name>
    <name type="common">Inky cap fungus</name>
    <name type="synonym">Hormographiella aspergillata</name>
    <dbReference type="NCBI Taxonomy" id="240176"/>
    <lineage>
        <taxon>Eukaryota</taxon>
        <taxon>Fungi</taxon>
        <taxon>Dikarya</taxon>
        <taxon>Basidiomycota</taxon>
        <taxon>Agaricomycotina</taxon>
        <taxon>Agaricomycetes</taxon>
        <taxon>Agaricomycetidae</taxon>
        <taxon>Agaricales</taxon>
        <taxon>Agaricineae</taxon>
        <taxon>Psathyrellaceae</taxon>
        <taxon>Coprinopsis</taxon>
    </lineage>
</organism>
<sequence>MSFQCDDCDRTFRSEMAIESHCYAKGHTWEPEPEWYCDLCDRAFSSERGLEQHCETARAHRTCNPCNRVFSTVEGYERHCETAVIHRTCQVCDITFSTVKGYEMHCANSQKHRDRLRKPVECNFCDRVFNSPSALAQHMESGFHNVHRHQVTQAVRSLRVIPTITLPVDNYIQGHISGAHIEAVGEEYGYGPQHQSANIRGDEPVSESSDEEDADDIQAPQVGLPVGQFVEPGPPLRDEELAHSTVMTGPPRATAIVSRPVVPPLAGSSYTTYVPADFLDLGIPYSCHLCLRTFRTILALTMHLNSAVHDPDAFICPGPKCKATFTLVSGLMQHLESGKCGLSSKQEVFERFEKLTGRFSKLLKI</sequence>
<evidence type="ECO:0000256" key="2">
    <source>
        <dbReference type="ARBA" id="ARBA00022723"/>
    </source>
</evidence>
<keyword evidence="4 8" id="KW-0863">Zinc-finger</keyword>
<dbReference type="PROSITE" id="PS00028">
    <property type="entry name" value="ZINC_FINGER_C2H2_1"/>
    <property type="match status" value="3"/>
</dbReference>
<proteinExistence type="predicted"/>